<evidence type="ECO:0000313" key="2">
    <source>
        <dbReference type="EMBL" id="TQK79293.1"/>
    </source>
</evidence>
<dbReference type="EMBL" id="VFNX01000007">
    <property type="protein sequence ID" value="TQK79293.1"/>
    <property type="molecule type" value="Genomic_DNA"/>
</dbReference>
<evidence type="ECO:0000256" key="1">
    <source>
        <dbReference type="SAM" id="MobiDB-lite"/>
    </source>
</evidence>
<dbReference type="Proteomes" id="UP000318103">
    <property type="component" value="Unassembled WGS sequence"/>
</dbReference>
<gene>
    <name evidence="2" type="ORF">FB563_8288</name>
</gene>
<feature type="region of interest" description="Disordered" evidence="1">
    <location>
        <begin position="1"/>
        <end position="23"/>
    </location>
</feature>
<accession>A0A542SXG8</accession>
<evidence type="ECO:0000313" key="3">
    <source>
        <dbReference type="Proteomes" id="UP000318103"/>
    </source>
</evidence>
<dbReference type="AlphaFoldDB" id="A0A542SXG8"/>
<organism evidence="2 3">
    <name type="scientific">Streptomyces puniciscabiei</name>
    <dbReference type="NCBI Taxonomy" id="164348"/>
    <lineage>
        <taxon>Bacteria</taxon>
        <taxon>Bacillati</taxon>
        <taxon>Actinomycetota</taxon>
        <taxon>Actinomycetes</taxon>
        <taxon>Kitasatosporales</taxon>
        <taxon>Streptomycetaceae</taxon>
        <taxon>Streptomyces</taxon>
    </lineage>
</organism>
<name>A0A542SXG8_9ACTN</name>
<comment type="caution">
    <text evidence="2">The sequence shown here is derived from an EMBL/GenBank/DDBJ whole genome shotgun (WGS) entry which is preliminary data.</text>
</comment>
<reference evidence="2 3" key="1">
    <citation type="submission" date="2019-06" db="EMBL/GenBank/DDBJ databases">
        <title>Sequencing the genomes of 1000 actinobacteria strains.</title>
        <authorList>
            <person name="Klenk H.-P."/>
        </authorList>
    </citation>
    <scope>NUCLEOTIDE SEQUENCE [LARGE SCALE GENOMIC DNA]</scope>
    <source>
        <strain evidence="2 3">DSM 41929</strain>
    </source>
</reference>
<sequence>MPGRGLGVVRGGRGGGHVRDHVDAVGGTVPVTCAANPFQRMMRP</sequence>
<protein>
    <submittedName>
        <fullName evidence="2">Uncharacterized protein</fullName>
    </submittedName>
</protein>
<proteinExistence type="predicted"/>
<feature type="compositionally biased region" description="Gly residues" evidence="1">
    <location>
        <begin position="1"/>
        <end position="15"/>
    </location>
</feature>
<keyword evidence="3" id="KW-1185">Reference proteome</keyword>